<feature type="compositionally biased region" description="Basic residues" evidence="1">
    <location>
        <begin position="14"/>
        <end position="24"/>
    </location>
</feature>
<evidence type="ECO:0000256" key="1">
    <source>
        <dbReference type="SAM" id="MobiDB-lite"/>
    </source>
</evidence>
<reference evidence="2 3" key="1">
    <citation type="submission" date="2011-02" db="EMBL/GenBank/DDBJ databases">
        <title>The Genome Sequence of Sphaeroforma arctica JP610.</title>
        <authorList>
            <consortium name="The Broad Institute Genome Sequencing Platform"/>
            <person name="Russ C."/>
            <person name="Cuomo C."/>
            <person name="Young S.K."/>
            <person name="Zeng Q."/>
            <person name="Gargeya S."/>
            <person name="Alvarado L."/>
            <person name="Berlin A."/>
            <person name="Chapman S.B."/>
            <person name="Chen Z."/>
            <person name="Freedman E."/>
            <person name="Gellesch M."/>
            <person name="Goldberg J."/>
            <person name="Griggs A."/>
            <person name="Gujja S."/>
            <person name="Heilman E."/>
            <person name="Heiman D."/>
            <person name="Howarth C."/>
            <person name="Mehta T."/>
            <person name="Neiman D."/>
            <person name="Pearson M."/>
            <person name="Roberts A."/>
            <person name="Saif S."/>
            <person name="Shea T."/>
            <person name="Shenoy N."/>
            <person name="Sisk P."/>
            <person name="Stolte C."/>
            <person name="Sykes S."/>
            <person name="White J."/>
            <person name="Yandava C."/>
            <person name="Burger G."/>
            <person name="Gray M.W."/>
            <person name="Holland P.W.H."/>
            <person name="King N."/>
            <person name="Lang F.B.F."/>
            <person name="Roger A.J."/>
            <person name="Ruiz-Trillo I."/>
            <person name="Haas B."/>
            <person name="Nusbaum C."/>
            <person name="Birren B."/>
        </authorList>
    </citation>
    <scope>NUCLEOTIDE SEQUENCE [LARGE SCALE GENOMIC DNA]</scope>
    <source>
        <strain evidence="2 3">JP610</strain>
    </source>
</reference>
<protein>
    <submittedName>
        <fullName evidence="2">Uncharacterized protein</fullName>
    </submittedName>
</protein>
<feature type="compositionally biased region" description="Polar residues" evidence="1">
    <location>
        <begin position="110"/>
        <end position="131"/>
    </location>
</feature>
<evidence type="ECO:0000313" key="3">
    <source>
        <dbReference type="Proteomes" id="UP000054560"/>
    </source>
</evidence>
<feature type="compositionally biased region" description="Low complexity" evidence="1">
    <location>
        <begin position="141"/>
        <end position="154"/>
    </location>
</feature>
<feature type="non-terminal residue" evidence="2">
    <location>
        <position position="246"/>
    </location>
</feature>
<name>A0A0L0F147_9EUKA</name>
<organism evidence="2 3">
    <name type="scientific">Sphaeroforma arctica JP610</name>
    <dbReference type="NCBI Taxonomy" id="667725"/>
    <lineage>
        <taxon>Eukaryota</taxon>
        <taxon>Ichthyosporea</taxon>
        <taxon>Ichthyophonida</taxon>
        <taxon>Sphaeroforma</taxon>
    </lineage>
</organism>
<gene>
    <name evidence="2" type="ORF">SARC_17025</name>
</gene>
<feature type="compositionally biased region" description="Basic and acidic residues" evidence="1">
    <location>
        <begin position="1"/>
        <end position="13"/>
    </location>
</feature>
<accession>A0A0L0F147</accession>
<feature type="compositionally biased region" description="Polar residues" evidence="1">
    <location>
        <begin position="26"/>
        <end position="36"/>
    </location>
</feature>
<feature type="non-terminal residue" evidence="2">
    <location>
        <position position="1"/>
    </location>
</feature>
<dbReference type="GeneID" id="25917529"/>
<dbReference type="EMBL" id="KQ251143">
    <property type="protein sequence ID" value="KNC70450.1"/>
    <property type="molecule type" value="Genomic_DNA"/>
</dbReference>
<sequence length="246" mass="26413">LSALQSKERAKAARKEKRLQKKRLQTSTGDSTQILSHSEAEREAEEYLDVHSGVKGHVRSEGELSAYIDTHTHTDTATPEDIHAYENAVAHNDATSKRHARDGTPRDKLTGTQTHTKGVHSRTASYSSHRGSTAEGLGDSATTATPTHTHTPTHVDSGEGIAAPHTHTHTHARAITGEVGDAARNTGGGAEHSLLAGGSLPEVLVKFVDKYCASLMTSEDFTPTLLYNKVCGWVLIDLLLCCEVHG</sequence>
<proteinExistence type="predicted"/>
<keyword evidence="3" id="KW-1185">Reference proteome</keyword>
<feature type="region of interest" description="Disordered" evidence="1">
    <location>
        <begin position="91"/>
        <end position="164"/>
    </location>
</feature>
<feature type="region of interest" description="Disordered" evidence="1">
    <location>
        <begin position="1"/>
        <end position="43"/>
    </location>
</feature>
<dbReference type="RefSeq" id="XP_014144352.1">
    <property type="nucleotide sequence ID" value="XM_014288877.1"/>
</dbReference>
<dbReference type="AlphaFoldDB" id="A0A0L0F147"/>
<dbReference type="Proteomes" id="UP000054560">
    <property type="component" value="Unassembled WGS sequence"/>
</dbReference>
<evidence type="ECO:0000313" key="2">
    <source>
        <dbReference type="EMBL" id="KNC70450.1"/>
    </source>
</evidence>